<feature type="region of interest" description="Disordered" evidence="1">
    <location>
        <begin position="1"/>
        <end position="27"/>
    </location>
</feature>
<dbReference type="Proteomes" id="UP001595921">
    <property type="component" value="Unassembled WGS sequence"/>
</dbReference>
<dbReference type="EMBL" id="JBHSDS010000008">
    <property type="protein sequence ID" value="MFC4359125.1"/>
    <property type="molecule type" value="Genomic_DNA"/>
</dbReference>
<accession>A0ABD5PEQ0</accession>
<keyword evidence="3" id="KW-1185">Reference proteome</keyword>
<name>A0ABD5PEQ0_9EURY</name>
<dbReference type="RefSeq" id="WP_267622995.1">
    <property type="nucleotide sequence ID" value="NZ_JAODIW010000006.1"/>
</dbReference>
<proteinExistence type="predicted"/>
<reference evidence="2 3" key="1">
    <citation type="journal article" date="2019" name="Int. J. Syst. Evol. Microbiol.">
        <title>The Global Catalogue of Microorganisms (GCM) 10K type strain sequencing project: providing services to taxonomists for standard genome sequencing and annotation.</title>
        <authorList>
            <consortium name="The Broad Institute Genomics Platform"/>
            <consortium name="The Broad Institute Genome Sequencing Center for Infectious Disease"/>
            <person name="Wu L."/>
            <person name="Ma J."/>
        </authorList>
    </citation>
    <scope>NUCLEOTIDE SEQUENCE [LARGE SCALE GENOMIC DNA]</scope>
    <source>
        <strain evidence="2 3">CGMCC 1.12553</strain>
    </source>
</reference>
<dbReference type="AlphaFoldDB" id="A0ABD5PEQ0"/>
<gene>
    <name evidence="2" type="ORF">ACFO0N_14355</name>
</gene>
<organism evidence="2 3">
    <name type="scientific">Halobium salinum</name>
    <dbReference type="NCBI Taxonomy" id="1364940"/>
    <lineage>
        <taxon>Archaea</taxon>
        <taxon>Methanobacteriati</taxon>
        <taxon>Methanobacteriota</taxon>
        <taxon>Stenosarchaea group</taxon>
        <taxon>Halobacteria</taxon>
        <taxon>Halobacteriales</taxon>
        <taxon>Haloferacaceae</taxon>
        <taxon>Halobium</taxon>
    </lineage>
</organism>
<evidence type="ECO:0000313" key="3">
    <source>
        <dbReference type="Proteomes" id="UP001595921"/>
    </source>
</evidence>
<evidence type="ECO:0000313" key="2">
    <source>
        <dbReference type="EMBL" id="MFC4359125.1"/>
    </source>
</evidence>
<comment type="caution">
    <text evidence="2">The sequence shown here is derived from an EMBL/GenBank/DDBJ whole genome shotgun (WGS) entry which is preliminary data.</text>
</comment>
<evidence type="ECO:0000256" key="1">
    <source>
        <dbReference type="SAM" id="MobiDB-lite"/>
    </source>
</evidence>
<protein>
    <submittedName>
        <fullName evidence="2">Uncharacterized protein</fullName>
    </submittedName>
</protein>
<sequence>MASRESSHDSSQLGYGTHRTPWDPPVRDPAAYSLTDHFRRRLRQPGRYVTLPIASDAIRTGQLRWNRTDGWRFALVRDGVRYVIVVGDTETNSPVIVTGWTEVASWAEAVESERWREEDLHTIQLRGDLSAAPNEQIPLRIRPREIDRPMEIGSHRITTRAGLASVVCDECHGQYRSKTELLSTRCRSSSRAGYDS</sequence>